<sequence length="372" mass="43738">MRLKMNYEKIRNKVRVYMNILVIGNGFDLAHGLPTSYKEFLKFVLESADMCSRFQKNGLGDKESASAVAEIKEMIKDNFWINHFEKVSECGENWIDFETEISKVIQEIDAVRKLINEARRNPMEEAKYYREIENQYAGFSEKFSLDDVWDNPKGMQLVKENLLRDLNRLTHCLEIYLCQYVNKIEINGKEIEMLKNLQINHVLSFNYTNTFERIYGNCRDGVKYHFIHGKADIKNNADTCNMILGIDEYLTDTERDSDNEFIEFKKFFQRIYKGTGAEYKKWIHRTERKKKEFPTAHYEADEIYILGHSLDVSDKDVLSEILLCPNANVHIIYHNKKALADKIANVVKIIGQDKLIEKSYSENPQIDFIEQK</sequence>
<evidence type="ECO:0000313" key="2">
    <source>
        <dbReference type="Proteomes" id="UP000265828"/>
    </source>
</evidence>
<comment type="caution">
    <text evidence="1">The sequence shown here is derived from an EMBL/GenBank/DDBJ whole genome shotgun (WGS) entry which is preliminary data.</text>
</comment>
<evidence type="ECO:0008006" key="3">
    <source>
        <dbReference type="Google" id="ProtNLM"/>
    </source>
</evidence>
<dbReference type="Pfam" id="PF14253">
    <property type="entry name" value="AbiH"/>
    <property type="match status" value="1"/>
</dbReference>
<gene>
    <name evidence="1" type="ORF">DWW07_08430</name>
</gene>
<dbReference type="InterPro" id="IPR025935">
    <property type="entry name" value="AbiH"/>
</dbReference>
<accession>A0A395X944</accession>
<reference evidence="1 2" key="1">
    <citation type="submission" date="2018-08" db="EMBL/GenBank/DDBJ databases">
        <title>A genome reference for cultivated species of the human gut microbiota.</title>
        <authorList>
            <person name="Zou Y."/>
            <person name="Xue W."/>
            <person name="Luo G."/>
        </authorList>
    </citation>
    <scope>NUCLEOTIDE SEQUENCE [LARGE SCALE GENOMIC DNA]</scope>
    <source>
        <strain evidence="1 2">AF14-23</strain>
    </source>
</reference>
<dbReference type="Proteomes" id="UP000265828">
    <property type="component" value="Unassembled WGS sequence"/>
</dbReference>
<evidence type="ECO:0000313" key="1">
    <source>
        <dbReference type="EMBL" id="RGV64228.1"/>
    </source>
</evidence>
<organism evidence="1 2">
    <name type="scientific">Blautia obeum</name>
    <dbReference type="NCBI Taxonomy" id="40520"/>
    <lineage>
        <taxon>Bacteria</taxon>
        <taxon>Bacillati</taxon>
        <taxon>Bacillota</taxon>
        <taxon>Clostridia</taxon>
        <taxon>Lachnospirales</taxon>
        <taxon>Lachnospiraceae</taxon>
        <taxon>Blautia</taxon>
    </lineage>
</organism>
<dbReference type="EMBL" id="QRZI01000005">
    <property type="protein sequence ID" value="RGV64228.1"/>
    <property type="molecule type" value="Genomic_DNA"/>
</dbReference>
<proteinExistence type="predicted"/>
<dbReference type="AlphaFoldDB" id="A0A395X944"/>
<name>A0A395X944_9FIRM</name>
<protein>
    <recommendedName>
        <fullName evidence="3">Bacteriophage abortive infection AbiH</fullName>
    </recommendedName>
</protein>